<dbReference type="PROSITE" id="PS50011">
    <property type="entry name" value="PROTEIN_KINASE_DOM"/>
    <property type="match status" value="1"/>
</dbReference>
<evidence type="ECO:0000259" key="8">
    <source>
        <dbReference type="PROSITE" id="PS50011"/>
    </source>
</evidence>
<dbReference type="InterPro" id="IPR017441">
    <property type="entry name" value="Protein_kinase_ATP_BS"/>
</dbReference>
<evidence type="ECO:0000256" key="6">
    <source>
        <dbReference type="ARBA" id="ARBA00022840"/>
    </source>
</evidence>
<dbReference type="InterPro" id="IPR050660">
    <property type="entry name" value="NEK_Ser/Thr_kinase"/>
</dbReference>
<evidence type="ECO:0000256" key="1">
    <source>
        <dbReference type="ARBA" id="ARBA00010886"/>
    </source>
</evidence>
<evidence type="ECO:0000256" key="4">
    <source>
        <dbReference type="ARBA" id="ARBA00022741"/>
    </source>
</evidence>
<keyword evidence="5 9" id="KW-0418">Kinase</keyword>
<evidence type="ECO:0000256" key="5">
    <source>
        <dbReference type="ARBA" id="ARBA00022777"/>
    </source>
</evidence>
<evidence type="ECO:0000256" key="2">
    <source>
        <dbReference type="ARBA" id="ARBA00012513"/>
    </source>
</evidence>
<dbReference type="EC" id="2.7.11.1" evidence="2"/>
<comment type="caution">
    <text evidence="9">The sequence shown here is derived from an EMBL/GenBank/DDBJ whole genome shotgun (WGS) entry which is preliminary data.</text>
</comment>
<evidence type="ECO:0000313" key="10">
    <source>
        <dbReference type="Proteomes" id="UP000321412"/>
    </source>
</evidence>
<evidence type="ECO:0000313" key="9">
    <source>
        <dbReference type="EMBL" id="TXD37182.1"/>
    </source>
</evidence>
<name>A0A5C6XIU4_9DELT</name>
<dbReference type="Gene3D" id="3.30.200.20">
    <property type="entry name" value="Phosphorylase Kinase, domain 1"/>
    <property type="match status" value="1"/>
</dbReference>
<dbReference type="EMBL" id="VOSM01000004">
    <property type="protein sequence ID" value="TXD37182.1"/>
    <property type="molecule type" value="Genomic_DNA"/>
</dbReference>
<dbReference type="Gene3D" id="1.25.40.10">
    <property type="entry name" value="Tetratricopeptide repeat domain"/>
    <property type="match status" value="1"/>
</dbReference>
<dbReference type="PANTHER" id="PTHR43671:SF13">
    <property type="entry name" value="SERINE_THREONINE-PROTEIN KINASE NEK2"/>
    <property type="match status" value="1"/>
</dbReference>
<dbReference type="GO" id="GO:0004674">
    <property type="term" value="F:protein serine/threonine kinase activity"/>
    <property type="evidence" value="ECO:0007669"/>
    <property type="project" value="UniProtKB-EC"/>
</dbReference>
<dbReference type="CDD" id="cd14014">
    <property type="entry name" value="STKc_PknB_like"/>
    <property type="match status" value="1"/>
</dbReference>
<dbReference type="GO" id="GO:0005524">
    <property type="term" value="F:ATP binding"/>
    <property type="evidence" value="ECO:0007669"/>
    <property type="project" value="UniProtKB-UniRule"/>
</dbReference>
<protein>
    <recommendedName>
        <fullName evidence="2">non-specific serine/threonine protein kinase</fullName>
        <ecNumber evidence="2">2.7.11.1</ecNumber>
    </recommendedName>
</protein>
<dbReference type="OrthoDB" id="5477118at2"/>
<feature type="binding site" evidence="7">
    <location>
        <position position="73"/>
    </location>
    <ligand>
        <name>ATP</name>
        <dbReference type="ChEBI" id="CHEBI:30616"/>
    </ligand>
</feature>
<dbReference type="PROSITE" id="PS00107">
    <property type="entry name" value="PROTEIN_KINASE_ATP"/>
    <property type="match status" value="1"/>
</dbReference>
<dbReference type="SUPFAM" id="SSF56112">
    <property type="entry name" value="Protein kinase-like (PK-like)"/>
    <property type="match status" value="1"/>
</dbReference>
<dbReference type="SMART" id="SM00028">
    <property type="entry name" value="TPR"/>
    <property type="match status" value="3"/>
</dbReference>
<dbReference type="InterPro" id="IPR019734">
    <property type="entry name" value="TPR_rpt"/>
</dbReference>
<dbReference type="Proteomes" id="UP000321412">
    <property type="component" value="Unassembled WGS sequence"/>
</dbReference>
<dbReference type="Pfam" id="PF00069">
    <property type="entry name" value="Pkinase"/>
    <property type="match status" value="1"/>
</dbReference>
<reference evidence="9 10" key="1">
    <citation type="submission" date="2019-08" db="EMBL/GenBank/DDBJ databases">
        <title>Bradymonadales sp. TMQ4.</title>
        <authorList>
            <person name="Liang Q."/>
        </authorList>
    </citation>
    <scope>NUCLEOTIDE SEQUENCE [LARGE SCALE GENOMIC DNA]</scope>
    <source>
        <strain evidence="9 10">TMQ4</strain>
    </source>
</reference>
<dbReference type="Gene3D" id="3.40.50.300">
    <property type="entry name" value="P-loop containing nucleotide triphosphate hydrolases"/>
    <property type="match status" value="1"/>
</dbReference>
<sequence>MLADLKPTHVFRPVSDIAACMSTSEEPSPGSPSITPSGVRLGKFQIFEQIGQGAMGEVYRGYHPEQGMEVAVKVISGEQAGEQRYHRAFGHEVRSVAGLDHPGIVRLFDYGVIGESDEALAPRAFRPGSPYLVMEYARAGTLAGLMSGAQPWAVIELVAYAVLDALAHSHARGVVHRDIKPQNVLLDRGEAGWPGVLLTDFGLAYALQPQEGANQHKKVAGTPQYMAPEQLLGRWREYGPATDLYALGCVIFEMICGEVPFGGENVMKIARAHLDHPVPALRPRSEVPEGVEGWLARLLAKDPRQRWASAALAARELRRAVGRAPSGVSVRQWQTLLQANAASTEDRLTTEMRGPGSGQMSPFHALTPLLNFEPERPVGDVAQRFTPLPASWERPRRASSLRVAGAGLGLFGLRRFAMVGRDEERELLWSTLREVLTTREPAAVMLTGAPGVGKDHLADWLVERAQEVGSVQALHVRYRADGDASDGVIDALMHHLGLNGLGRSEVMGRLEAIVRAGGGDDPYLWQAMTELLMPTQPGEEGGVRMSGQAQRQRALADFLMRLAMAGPLIIRLQDVHRGVEALGWVSLLLHQLQEPVPIFVIMSARDDAMALSETHARALGELREGGAFTEEPVDALSPADTQSFVEELLFLEPGLAREVAERCAGNPLVATTLVARWIERGLLQPTLDGFRLEREVFASELRDDELLWLAPALALVDVYGEDQLFALQLAAVLGARFELKNWKRACELAEIAWSMDVVEHLLVRRHLVEVGGDRLAFAQNLLKEALLTHLRGSGGWQKAHALCAQVLEPAVERGEEGALERSAAMLKEGGEPEKAVRRYMEASELRRVRGEQHVNAYLLDQAWQAMERMPAEGNETIARLRVELAVARAWAYNSLYYIALALEWAERAEVLALELGDAALVAQARAMAGACSVVGGQPEKGERLLRQALAHFREHGSEDFPRAYMTCTTALARSLARRSEWAEVSILLAEGAAQAAAAGDTVMVANARYESLILSYRRGDMPSLTEVDELIAICELSDQSMGLSEAFNLRAEVLRSQGNLEGARAALERSLHYCSRVNVQNGMVAMMNLGLMLFMEKNIDEARSYFERAAVSFRRQRRPQLLLYAVLGCLVNALNERDKGRVQQLAEEALRLIRDTRFYGDGDARLLVESAIALAEDAGEEWGRRARLKELREAMPNLLTAP</sequence>
<accession>A0A5C6XIU4</accession>
<evidence type="ECO:0000256" key="3">
    <source>
        <dbReference type="ARBA" id="ARBA00022679"/>
    </source>
</evidence>
<keyword evidence="3" id="KW-0808">Transferase</keyword>
<comment type="similarity">
    <text evidence="1">Belongs to the protein kinase superfamily. NEK Ser/Thr protein kinase family. NIMA subfamily.</text>
</comment>
<keyword evidence="6 7" id="KW-0067">ATP-binding</keyword>
<dbReference type="InterPro" id="IPR000719">
    <property type="entry name" value="Prot_kinase_dom"/>
</dbReference>
<dbReference type="InterPro" id="IPR011009">
    <property type="entry name" value="Kinase-like_dom_sf"/>
</dbReference>
<dbReference type="SUPFAM" id="SSF48452">
    <property type="entry name" value="TPR-like"/>
    <property type="match status" value="1"/>
</dbReference>
<dbReference type="InterPro" id="IPR011990">
    <property type="entry name" value="TPR-like_helical_dom_sf"/>
</dbReference>
<dbReference type="SMART" id="SM00220">
    <property type="entry name" value="S_TKc"/>
    <property type="match status" value="1"/>
</dbReference>
<dbReference type="PANTHER" id="PTHR43671">
    <property type="entry name" value="SERINE/THREONINE-PROTEIN KINASE NEK"/>
    <property type="match status" value="1"/>
</dbReference>
<feature type="domain" description="Protein kinase" evidence="8">
    <location>
        <begin position="44"/>
        <end position="318"/>
    </location>
</feature>
<organism evidence="9 10">
    <name type="scientific">Lujinxingia vulgaris</name>
    <dbReference type="NCBI Taxonomy" id="2600176"/>
    <lineage>
        <taxon>Bacteria</taxon>
        <taxon>Deltaproteobacteria</taxon>
        <taxon>Bradymonadales</taxon>
        <taxon>Lujinxingiaceae</taxon>
        <taxon>Lujinxingia</taxon>
    </lineage>
</organism>
<dbReference type="SUPFAM" id="SSF52540">
    <property type="entry name" value="P-loop containing nucleoside triphosphate hydrolases"/>
    <property type="match status" value="1"/>
</dbReference>
<dbReference type="AlphaFoldDB" id="A0A5C6XIU4"/>
<dbReference type="InterPro" id="IPR027417">
    <property type="entry name" value="P-loop_NTPase"/>
</dbReference>
<dbReference type="InterPro" id="IPR008271">
    <property type="entry name" value="Ser/Thr_kinase_AS"/>
</dbReference>
<proteinExistence type="inferred from homology"/>
<gene>
    <name evidence="9" type="ORF">FRC98_10640</name>
</gene>
<dbReference type="Gene3D" id="1.10.510.10">
    <property type="entry name" value="Transferase(Phosphotransferase) domain 1"/>
    <property type="match status" value="1"/>
</dbReference>
<keyword evidence="4 7" id="KW-0547">Nucleotide-binding</keyword>
<keyword evidence="10" id="KW-1185">Reference proteome</keyword>
<evidence type="ECO:0000256" key="7">
    <source>
        <dbReference type="PROSITE-ProRule" id="PRU10141"/>
    </source>
</evidence>
<dbReference type="PROSITE" id="PS00108">
    <property type="entry name" value="PROTEIN_KINASE_ST"/>
    <property type="match status" value="1"/>
</dbReference>